<protein>
    <submittedName>
        <fullName evidence="1">Uncharacterized protein</fullName>
    </submittedName>
</protein>
<dbReference type="RefSeq" id="XP_012897421.1">
    <property type="nucleotide sequence ID" value="XM_013041967.1"/>
</dbReference>
<accession>D8M5N4</accession>
<dbReference type="Proteomes" id="UP000008312">
    <property type="component" value="Unassembled WGS sequence"/>
</dbReference>
<keyword evidence="2" id="KW-1185">Reference proteome</keyword>
<evidence type="ECO:0000313" key="2">
    <source>
        <dbReference type="Proteomes" id="UP000008312"/>
    </source>
</evidence>
<proteinExistence type="predicted"/>
<organism evidence="1">
    <name type="scientific">Blastocystis hominis</name>
    <dbReference type="NCBI Taxonomy" id="12968"/>
    <lineage>
        <taxon>Eukaryota</taxon>
        <taxon>Sar</taxon>
        <taxon>Stramenopiles</taxon>
        <taxon>Bigyra</taxon>
        <taxon>Opalozoa</taxon>
        <taxon>Opalinata</taxon>
        <taxon>Blastocystidae</taxon>
        <taxon>Blastocystis</taxon>
    </lineage>
</organism>
<dbReference type="EMBL" id="FN668661">
    <property type="protein sequence ID" value="CBK23373.2"/>
    <property type="molecule type" value="Genomic_DNA"/>
</dbReference>
<sequence>MYESSNGMSVNQSVSEHCWYFPHAHDSLDPCFDLYLSGQSHRDSYSSLSHVCDLFRHYGLPASLLEIDVRSVVECSFYHHVLCVCLSVSVCAFEQKGDSRCRGPSEEVYRECSEGIAQYSSWHWLFQQIPGEGRKTRIACLL</sequence>
<dbReference type="AlphaFoldDB" id="D8M5N4"/>
<gene>
    <name evidence="1" type="ORF">GSBLH_T00003261001</name>
</gene>
<dbReference type="GeneID" id="24920366"/>
<reference evidence="1" key="1">
    <citation type="submission" date="2010-02" db="EMBL/GenBank/DDBJ databases">
        <title>Sequencing and annotation of the Blastocystis hominis genome.</title>
        <authorList>
            <person name="Wincker P."/>
        </authorList>
    </citation>
    <scope>NUCLEOTIDE SEQUENCE</scope>
    <source>
        <strain evidence="1">Singapore isolate B</strain>
    </source>
</reference>
<name>D8M5N4_BLAHO</name>
<dbReference type="InParanoid" id="D8M5N4"/>
<evidence type="ECO:0000313" key="1">
    <source>
        <dbReference type="EMBL" id="CBK23373.2"/>
    </source>
</evidence>